<keyword evidence="2" id="KW-1185">Reference proteome</keyword>
<evidence type="ECO:0000313" key="2">
    <source>
        <dbReference type="Proteomes" id="UP000193411"/>
    </source>
</evidence>
<protein>
    <submittedName>
        <fullName evidence="1">Uncharacterized protein</fullName>
    </submittedName>
</protein>
<reference evidence="1 2" key="1">
    <citation type="submission" date="2016-07" db="EMBL/GenBank/DDBJ databases">
        <title>Pervasive Adenine N6-methylation of Active Genes in Fungi.</title>
        <authorList>
            <consortium name="DOE Joint Genome Institute"/>
            <person name="Mondo S.J."/>
            <person name="Dannebaum R.O."/>
            <person name="Kuo R.C."/>
            <person name="Labutti K."/>
            <person name="Haridas S."/>
            <person name="Kuo A."/>
            <person name="Salamov A."/>
            <person name="Ahrendt S.R."/>
            <person name="Lipzen A."/>
            <person name="Sullivan W."/>
            <person name="Andreopoulos W.B."/>
            <person name="Clum A."/>
            <person name="Lindquist E."/>
            <person name="Daum C."/>
            <person name="Ramamoorthy G.K."/>
            <person name="Gryganskyi A."/>
            <person name="Culley D."/>
            <person name="Magnuson J.K."/>
            <person name="James T.Y."/>
            <person name="O'Malley M.A."/>
            <person name="Stajich J.E."/>
            <person name="Spatafora J.W."/>
            <person name="Visel A."/>
            <person name="Grigoriev I.V."/>
        </authorList>
    </citation>
    <scope>NUCLEOTIDE SEQUENCE [LARGE SCALE GENOMIC DNA]</scope>
    <source>
        <strain evidence="1 2">PL171</strain>
    </source>
</reference>
<dbReference type="AlphaFoldDB" id="A0A1Y2HDP1"/>
<accession>A0A1Y2HDP1</accession>
<dbReference type="EMBL" id="MCFL01000051">
    <property type="protein sequence ID" value="ORZ32114.1"/>
    <property type="molecule type" value="Genomic_DNA"/>
</dbReference>
<comment type="caution">
    <text evidence="1">The sequence shown here is derived from an EMBL/GenBank/DDBJ whole genome shotgun (WGS) entry which is preliminary data.</text>
</comment>
<gene>
    <name evidence="1" type="ORF">BCR44DRAFT_1463402</name>
</gene>
<organism evidence="1 2">
    <name type="scientific">Catenaria anguillulae PL171</name>
    <dbReference type="NCBI Taxonomy" id="765915"/>
    <lineage>
        <taxon>Eukaryota</taxon>
        <taxon>Fungi</taxon>
        <taxon>Fungi incertae sedis</taxon>
        <taxon>Blastocladiomycota</taxon>
        <taxon>Blastocladiomycetes</taxon>
        <taxon>Blastocladiales</taxon>
        <taxon>Catenariaceae</taxon>
        <taxon>Catenaria</taxon>
    </lineage>
</organism>
<sequence>MHSPQITHIGRSFPPLSVLVATLAPNPNPQPARLASKSALGRLFVRTLKLGAMLGRTRVLDCFRELQGASDWLVFRRDWTLLPALMQGIIVTNQPAWSRQHRLDVLLSLARVATDVSVVGFAQSEHGLNESLMETLVSTNDVLLIVSMVVTMNDHVLTSGGLIPSFETLAQLRQQFAFQGITSSLTAKFLDHLKRTCLESEFLPWLFGCAGDAEPKWQHTTVELTWLFSHVHPHVAMLHTLPFNSELGADDKASHGSGSLNLVLHHVPVDLNGQSTHLAHALRPFGTSYLDPDHCPRCAHLLERARLLAPSDPLLEKFASAKWHVSCDAIPRDQWLAEARAISRLLAASAGPAHLPSASDWMGYVDSLAPIVRAPPRHGDADKVDWRSVRETGINKMDLAAVVYAYVCEDRFEDAHDLIREAMALCWQARTGCVCGMASQVRWIGSEAMPRSSHMCSVPRYAPASLRS</sequence>
<evidence type="ECO:0000313" key="1">
    <source>
        <dbReference type="EMBL" id="ORZ32114.1"/>
    </source>
</evidence>
<name>A0A1Y2HDP1_9FUNG</name>
<dbReference type="Proteomes" id="UP000193411">
    <property type="component" value="Unassembled WGS sequence"/>
</dbReference>
<proteinExistence type="predicted"/>